<dbReference type="GO" id="GO:0008270">
    <property type="term" value="F:zinc ion binding"/>
    <property type="evidence" value="ECO:0007669"/>
    <property type="project" value="InterPro"/>
</dbReference>
<proteinExistence type="predicted"/>
<dbReference type="EMBL" id="MN055691">
    <property type="protein sequence ID" value="QEA10101.1"/>
    <property type="molecule type" value="Genomic_DNA"/>
</dbReference>
<dbReference type="Proteomes" id="UP000321526">
    <property type="component" value="Segment"/>
</dbReference>
<dbReference type="KEGG" id="vg:56137238"/>
<dbReference type="Pfam" id="PF08273">
    <property type="entry name" value="Zn_Ribbon_Prim"/>
    <property type="match status" value="1"/>
</dbReference>
<dbReference type="GeneID" id="56137238"/>
<organism evidence="2 3">
    <name type="scientific">Escherichia phage Henu8</name>
    <dbReference type="NCBI Taxonomy" id="2596677"/>
    <lineage>
        <taxon>Viruses</taxon>
        <taxon>Duplodnaviria</taxon>
        <taxon>Heunggongvirae</taxon>
        <taxon>Uroviricota</taxon>
        <taxon>Caudoviricetes</taxon>
        <taxon>Drexlerviridae</taxon>
        <taxon>Tempevirinae</taxon>
        <taxon>Hanrivervirus</taxon>
        <taxon>Hanrivervirus henu8</taxon>
    </lineage>
</organism>
<dbReference type="InterPro" id="IPR013237">
    <property type="entry name" value="Phage_T7_Gp4_N"/>
</dbReference>
<reference evidence="2 3" key="1">
    <citation type="submission" date="2019-06" db="EMBL/GenBank/DDBJ databases">
        <authorList>
            <person name="Li Q."/>
            <person name="Teng T."/>
        </authorList>
    </citation>
    <scope>NUCLEOTIDE SEQUENCE [LARGE SCALE GENOMIC DNA]</scope>
</reference>
<keyword evidence="3" id="KW-1185">Reference proteome</keyword>
<name>A0A5B8RMF5_9CAUD</name>
<protein>
    <submittedName>
        <fullName evidence="2">DNA primase</fullName>
    </submittedName>
</protein>
<feature type="domain" description="DNA primase/helicase Gp4 N-terminal Bacteriophage T7-like" evidence="1">
    <location>
        <begin position="73"/>
        <end position="113"/>
    </location>
</feature>
<evidence type="ECO:0000313" key="2">
    <source>
        <dbReference type="EMBL" id="QEA10101.1"/>
    </source>
</evidence>
<evidence type="ECO:0000259" key="1">
    <source>
        <dbReference type="SMART" id="SM00778"/>
    </source>
</evidence>
<evidence type="ECO:0000313" key="3">
    <source>
        <dbReference type="Proteomes" id="UP000321526"/>
    </source>
</evidence>
<accession>A0A5B8RMF5</accession>
<dbReference type="RefSeq" id="YP_009904956.1">
    <property type="nucleotide sequence ID" value="NC_049853.1"/>
</dbReference>
<dbReference type="SMART" id="SM00778">
    <property type="entry name" value="Prim_Zn_Ribbon"/>
    <property type="match status" value="1"/>
</dbReference>
<dbReference type="GO" id="GO:0004386">
    <property type="term" value="F:helicase activity"/>
    <property type="evidence" value="ECO:0007669"/>
    <property type="project" value="InterPro"/>
</dbReference>
<sequence length="344" mass="39154">MSLADSCINLKALIAKNNAWHDVIICQAFLFEVHMNNENFMVYQKEDVLPYMQGLWREALQSICGLPNEVFNGKHQSCPHCGGKDRFRWTDKLGDKKGDGGAICNVCGNDTGIGWIMKLTGEPYGEVINILGRFLGKVPQDYRIKANKRVSRDSGYSFGKQASHECCERVMSKTLKFDRTPLSTYEGIYPPEDGYYECGVKDGRYIHALPCYLVHSDEIDDEMCNVLFIDEEGNKSFLAKDYTRGSVVRTGSTDKTIYLCVDWIDAQHIHLATGQEVWACFDATNIEIVAYRYKGNRRMRVVCKSTDRDAIIAAEERGLEIMMPINDNYRQGIERKVFKPESIL</sequence>